<accession>A0AAV2IKR0</accession>
<dbReference type="EMBL" id="CAXITT010000851">
    <property type="protein sequence ID" value="CAL1546756.1"/>
    <property type="molecule type" value="Genomic_DNA"/>
</dbReference>
<name>A0AAV2IKR0_LYMST</name>
<keyword evidence="2" id="KW-1185">Reference proteome</keyword>
<evidence type="ECO:0000313" key="2">
    <source>
        <dbReference type="Proteomes" id="UP001497497"/>
    </source>
</evidence>
<sequence length="176" mass="20040">MLSVACKLHLCNLSHLVWLCKQHYSPEMDVQPHYPFFTIEDFHYGVRSMDNGVIGSLCQTDILVFLLATVRCSSHEVSDVSSLIDNAWHRFPMPVCLTQDLCTPEQAEWWNAAYSYCTSKYKSEFLDIRRILVKGIETVRLVGTHGMSVHMMVHVARSLSAKVKALQEVGSDYKCP</sequence>
<protein>
    <submittedName>
        <fullName evidence="1">Uncharacterized protein</fullName>
    </submittedName>
</protein>
<dbReference type="Proteomes" id="UP001497497">
    <property type="component" value="Unassembled WGS sequence"/>
</dbReference>
<gene>
    <name evidence="1" type="ORF">GSLYS_00020133001</name>
</gene>
<reference evidence="1 2" key="1">
    <citation type="submission" date="2024-04" db="EMBL/GenBank/DDBJ databases">
        <authorList>
            <consortium name="Genoscope - CEA"/>
            <person name="William W."/>
        </authorList>
    </citation>
    <scope>NUCLEOTIDE SEQUENCE [LARGE SCALE GENOMIC DNA]</scope>
</reference>
<dbReference type="AlphaFoldDB" id="A0AAV2IKR0"/>
<organism evidence="1 2">
    <name type="scientific">Lymnaea stagnalis</name>
    <name type="common">Great pond snail</name>
    <name type="synonym">Helix stagnalis</name>
    <dbReference type="NCBI Taxonomy" id="6523"/>
    <lineage>
        <taxon>Eukaryota</taxon>
        <taxon>Metazoa</taxon>
        <taxon>Spiralia</taxon>
        <taxon>Lophotrochozoa</taxon>
        <taxon>Mollusca</taxon>
        <taxon>Gastropoda</taxon>
        <taxon>Heterobranchia</taxon>
        <taxon>Euthyneura</taxon>
        <taxon>Panpulmonata</taxon>
        <taxon>Hygrophila</taxon>
        <taxon>Lymnaeoidea</taxon>
        <taxon>Lymnaeidae</taxon>
        <taxon>Lymnaea</taxon>
    </lineage>
</organism>
<evidence type="ECO:0000313" key="1">
    <source>
        <dbReference type="EMBL" id="CAL1546756.1"/>
    </source>
</evidence>
<comment type="caution">
    <text evidence="1">The sequence shown here is derived from an EMBL/GenBank/DDBJ whole genome shotgun (WGS) entry which is preliminary data.</text>
</comment>
<feature type="non-terminal residue" evidence="1">
    <location>
        <position position="176"/>
    </location>
</feature>
<proteinExistence type="predicted"/>